<name>A0A8H6FE82_9LECA</name>
<organism evidence="1 2">
    <name type="scientific">Letharia columbiana</name>
    <dbReference type="NCBI Taxonomy" id="112416"/>
    <lineage>
        <taxon>Eukaryota</taxon>
        <taxon>Fungi</taxon>
        <taxon>Dikarya</taxon>
        <taxon>Ascomycota</taxon>
        <taxon>Pezizomycotina</taxon>
        <taxon>Lecanoromycetes</taxon>
        <taxon>OSLEUM clade</taxon>
        <taxon>Lecanoromycetidae</taxon>
        <taxon>Lecanorales</taxon>
        <taxon>Lecanorineae</taxon>
        <taxon>Parmeliaceae</taxon>
        <taxon>Letharia</taxon>
    </lineage>
</organism>
<evidence type="ECO:0000313" key="1">
    <source>
        <dbReference type="EMBL" id="KAF6224613.1"/>
    </source>
</evidence>
<dbReference type="EMBL" id="JACCJC010000115">
    <property type="protein sequence ID" value="KAF6224613.1"/>
    <property type="molecule type" value="Genomic_DNA"/>
</dbReference>
<dbReference type="AlphaFoldDB" id="A0A8H6FE82"/>
<dbReference type="GeneID" id="59294588"/>
<proteinExistence type="predicted"/>
<dbReference type="OrthoDB" id="5315887at2759"/>
<protein>
    <submittedName>
        <fullName evidence="1">Uncharacterized protein</fullName>
    </submittedName>
</protein>
<dbReference type="Proteomes" id="UP000578531">
    <property type="component" value="Unassembled WGS sequence"/>
</dbReference>
<gene>
    <name evidence="1" type="ORF">HO173_012956</name>
</gene>
<keyword evidence="2" id="KW-1185">Reference proteome</keyword>
<reference evidence="1 2" key="1">
    <citation type="journal article" date="2020" name="Genomics">
        <title>Complete, high-quality genomes from long-read metagenomic sequencing of two wolf lichen thalli reveals enigmatic genome architecture.</title>
        <authorList>
            <person name="McKenzie S.K."/>
            <person name="Walston R.F."/>
            <person name="Allen J.L."/>
        </authorList>
    </citation>
    <scope>NUCLEOTIDE SEQUENCE [LARGE SCALE GENOMIC DNA]</scope>
    <source>
        <strain evidence="1">WasteWater2</strain>
    </source>
</reference>
<accession>A0A8H6FE82</accession>
<sequence>MCYMNQSICIGCSHTITTPVRHLSPRTPDLLHKICSGRNDVVCHTRHHSIEFCLFCYENKLKAIEAQFTFKARVEMEKGKLLGFGKGQLEEVRKRLTKEWKREVRRLNVEWEGMWSV</sequence>
<dbReference type="RefSeq" id="XP_037158311.1">
    <property type="nucleotide sequence ID" value="XM_037314785.1"/>
</dbReference>
<comment type="caution">
    <text evidence="1">The sequence shown here is derived from an EMBL/GenBank/DDBJ whole genome shotgun (WGS) entry which is preliminary data.</text>
</comment>
<evidence type="ECO:0000313" key="2">
    <source>
        <dbReference type="Proteomes" id="UP000578531"/>
    </source>
</evidence>